<dbReference type="RefSeq" id="WP_161155564.1">
    <property type="nucleotide sequence ID" value="NZ_WWSY01000004.1"/>
</dbReference>
<evidence type="ECO:0000259" key="3">
    <source>
        <dbReference type="Pfam" id="PF00534"/>
    </source>
</evidence>
<sequence>MSSSICIFTHHYHPQLSGIGNFVDGLAHALAARGDRVVIVTNDSMRVGVGHSVENGLEIIRLPCISLLDGRLPLPKKTGDYYRLLQSLDDYEWDGVLINTRLFPLSLEGLKFAVDHNTRAVVLDHGSAYLSFNQPFLDYFVRRYEDWITDRVKTFEPDFYGISSKSVEWLQHFNIGAKGVISNSINASIYRSISSGRDFRSELGVPQSSLVVAFVGRFIPEKGIYSIIEAARAKDIAKRDICFVLAGDGPLANEVKEACSSNLFWLGRCSAEDISSLLQQADVLCLPTRSEGFSTVLLEASACGTPAVVTDVGGAHELIPDDSYGTIIQSMSSDEVVSALCRLFDDRKLLSLQSRNSRALVENRYSWDATAIDVEKAFCIC</sequence>
<dbReference type="Gene3D" id="3.40.50.2000">
    <property type="entry name" value="Glycogen Phosphorylase B"/>
    <property type="match status" value="2"/>
</dbReference>
<accession>A0A6L8RL28</accession>
<evidence type="ECO:0000259" key="4">
    <source>
        <dbReference type="Pfam" id="PF13439"/>
    </source>
</evidence>
<evidence type="ECO:0000313" key="6">
    <source>
        <dbReference type="Proteomes" id="UP000481598"/>
    </source>
</evidence>
<evidence type="ECO:0000256" key="1">
    <source>
        <dbReference type="ARBA" id="ARBA00022676"/>
    </source>
</evidence>
<keyword evidence="1" id="KW-0328">Glycosyltransferase</keyword>
<dbReference type="GO" id="GO:1901137">
    <property type="term" value="P:carbohydrate derivative biosynthetic process"/>
    <property type="evidence" value="ECO:0007669"/>
    <property type="project" value="UniProtKB-ARBA"/>
</dbReference>
<dbReference type="Proteomes" id="UP000481598">
    <property type="component" value="Unassembled WGS sequence"/>
</dbReference>
<dbReference type="GO" id="GO:0016757">
    <property type="term" value="F:glycosyltransferase activity"/>
    <property type="evidence" value="ECO:0007669"/>
    <property type="project" value="UniProtKB-KW"/>
</dbReference>
<dbReference type="InterPro" id="IPR028098">
    <property type="entry name" value="Glyco_trans_4-like_N"/>
</dbReference>
<comment type="caution">
    <text evidence="5">The sequence shown here is derived from an EMBL/GenBank/DDBJ whole genome shotgun (WGS) entry which is preliminary data.</text>
</comment>
<proteinExistence type="predicted"/>
<protein>
    <submittedName>
        <fullName evidence="5">Glycosyltransferase</fullName>
    </submittedName>
</protein>
<dbReference type="PANTHER" id="PTHR45947:SF3">
    <property type="entry name" value="SULFOQUINOVOSYL TRANSFERASE SQD2"/>
    <property type="match status" value="1"/>
</dbReference>
<dbReference type="PANTHER" id="PTHR45947">
    <property type="entry name" value="SULFOQUINOVOSYL TRANSFERASE SQD2"/>
    <property type="match status" value="1"/>
</dbReference>
<dbReference type="Pfam" id="PF00534">
    <property type="entry name" value="Glycos_transf_1"/>
    <property type="match status" value="1"/>
</dbReference>
<organism evidence="5 6">
    <name type="scientific">Collinsella aerofaciens</name>
    <dbReference type="NCBI Taxonomy" id="74426"/>
    <lineage>
        <taxon>Bacteria</taxon>
        <taxon>Bacillati</taxon>
        <taxon>Actinomycetota</taxon>
        <taxon>Coriobacteriia</taxon>
        <taxon>Coriobacteriales</taxon>
        <taxon>Coriobacteriaceae</taxon>
        <taxon>Collinsella</taxon>
    </lineage>
</organism>
<gene>
    <name evidence="5" type="ORF">GT635_03995</name>
</gene>
<feature type="domain" description="Glycosyl transferase family 1" evidence="3">
    <location>
        <begin position="199"/>
        <end position="357"/>
    </location>
</feature>
<dbReference type="InterPro" id="IPR050194">
    <property type="entry name" value="Glycosyltransferase_grp1"/>
</dbReference>
<dbReference type="SUPFAM" id="SSF53756">
    <property type="entry name" value="UDP-Glycosyltransferase/glycogen phosphorylase"/>
    <property type="match status" value="1"/>
</dbReference>
<dbReference type="EMBL" id="WWTB01000007">
    <property type="protein sequence ID" value="MZJ85626.1"/>
    <property type="molecule type" value="Genomic_DNA"/>
</dbReference>
<feature type="domain" description="Glycosyltransferase subfamily 4-like N-terminal" evidence="4">
    <location>
        <begin position="17"/>
        <end position="153"/>
    </location>
</feature>
<evidence type="ECO:0000256" key="2">
    <source>
        <dbReference type="ARBA" id="ARBA00022679"/>
    </source>
</evidence>
<dbReference type="Pfam" id="PF13439">
    <property type="entry name" value="Glyco_transf_4"/>
    <property type="match status" value="1"/>
</dbReference>
<dbReference type="CDD" id="cd03801">
    <property type="entry name" value="GT4_PimA-like"/>
    <property type="match status" value="1"/>
</dbReference>
<keyword evidence="2 5" id="KW-0808">Transferase</keyword>
<dbReference type="InterPro" id="IPR001296">
    <property type="entry name" value="Glyco_trans_1"/>
</dbReference>
<dbReference type="AlphaFoldDB" id="A0A6L8RL28"/>
<name>A0A6L8RL28_9ACTN</name>
<reference evidence="5 6" key="1">
    <citation type="journal article" date="2019" name="Nat. Med.">
        <title>A library of human gut bacterial isolates paired with longitudinal multiomics data enables mechanistic microbiome research.</title>
        <authorList>
            <person name="Poyet M."/>
            <person name="Groussin M."/>
            <person name="Gibbons S.M."/>
            <person name="Avila-Pacheco J."/>
            <person name="Jiang X."/>
            <person name="Kearney S.M."/>
            <person name="Perrotta A.R."/>
            <person name="Berdy B."/>
            <person name="Zhao S."/>
            <person name="Lieberman T.D."/>
            <person name="Swanson P.K."/>
            <person name="Smith M."/>
            <person name="Roesemann S."/>
            <person name="Alexander J.E."/>
            <person name="Rich S.A."/>
            <person name="Livny J."/>
            <person name="Vlamakis H."/>
            <person name="Clish C."/>
            <person name="Bullock K."/>
            <person name="Deik A."/>
            <person name="Scott J."/>
            <person name="Pierce K.A."/>
            <person name="Xavier R.J."/>
            <person name="Alm E.J."/>
        </authorList>
    </citation>
    <scope>NUCLEOTIDE SEQUENCE [LARGE SCALE GENOMIC DNA]</scope>
    <source>
        <strain evidence="5 6">BIOML-A10</strain>
    </source>
</reference>
<evidence type="ECO:0000313" key="5">
    <source>
        <dbReference type="EMBL" id="MZJ85626.1"/>
    </source>
</evidence>